<gene>
    <name evidence="4" type="ORF">BT96DRAFT_988560</name>
</gene>
<dbReference type="Pfam" id="PF13414">
    <property type="entry name" value="TPR_11"/>
    <property type="match status" value="1"/>
</dbReference>
<dbReference type="PANTHER" id="PTHR46115">
    <property type="entry name" value="THIOREDOXIN-LIKE PROTEIN 1"/>
    <property type="match status" value="1"/>
</dbReference>
<dbReference type="InterPro" id="IPR017937">
    <property type="entry name" value="Thioredoxin_CS"/>
</dbReference>
<dbReference type="GO" id="GO:0006950">
    <property type="term" value="P:response to stress"/>
    <property type="evidence" value="ECO:0007669"/>
    <property type="project" value="UniProtKB-ARBA"/>
</dbReference>
<feature type="domain" description="Thioredoxin" evidence="3">
    <location>
        <begin position="1"/>
        <end position="129"/>
    </location>
</feature>
<evidence type="ECO:0000259" key="3">
    <source>
        <dbReference type="PROSITE" id="PS51352"/>
    </source>
</evidence>
<evidence type="ECO:0000256" key="1">
    <source>
        <dbReference type="ARBA" id="ARBA00023157"/>
    </source>
</evidence>
<feature type="repeat" description="TPR" evidence="2">
    <location>
        <begin position="144"/>
        <end position="177"/>
    </location>
</feature>
<keyword evidence="2" id="KW-0802">TPR repeat</keyword>
<reference evidence="4" key="1">
    <citation type="journal article" date="2019" name="Environ. Microbiol.">
        <title>Fungal ecological strategies reflected in gene transcription - a case study of two litter decomposers.</title>
        <authorList>
            <person name="Barbi F."/>
            <person name="Kohler A."/>
            <person name="Barry K."/>
            <person name="Baskaran P."/>
            <person name="Daum C."/>
            <person name="Fauchery L."/>
            <person name="Ihrmark K."/>
            <person name="Kuo A."/>
            <person name="LaButti K."/>
            <person name="Lipzen A."/>
            <person name="Morin E."/>
            <person name="Grigoriev I.V."/>
            <person name="Henrissat B."/>
            <person name="Lindahl B."/>
            <person name="Martin F."/>
        </authorList>
    </citation>
    <scope>NUCLEOTIDE SEQUENCE</scope>
    <source>
        <strain evidence="4">JB14</strain>
    </source>
</reference>
<evidence type="ECO:0000256" key="2">
    <source>
        <dbReference type="PROSITE-ProRule" id="PRU00339"/>
    </source>
</evidence>
<dbReference type="PROSITE" id="PS51352">
    <property type="entry name" value="THIOREDOXIN_2"/>
    <property type="match status" value="1"/>
</dbReference>
<dbReference type="Gene3D" id="3.40.30.10">
    <property type="entry name" value="Glutaredoxin"/>
    <property type="match status" value="1"/>
</dbReference>
<dbReference type="InterPro" id="IPR036249">
    <property type="entry name" value="Thioredoxin-like_sf"/>
</dbReference>
<evidence type="ECO:0000313" key="5">
    <source>
        <dbReference type="Proteomes" id="UP000799118"/>
    </source>
</evidence>
<dbReference type="InterPro" id="IPR013766">
    <property type="entry name" value="Thioredoxin_domain"/>
</dbReference>
<dbReference type="InterPro" id="IPR019734">
    <property type="entry name" value="TPR_rpt"/>
</dbReference>
<dbReference type="Gene3D" id="1.25.40.10">
    <property type="entry name" value="Tetratricopeptide repeat domain"/>
    <property type="match status" value="1"/>
</dbReference>
<dbReference type="OrthoDB" id="2121326at2759"/>
<dbReference type="SUPFAM" id="SSF48452">
    <property type="entry name" value="TPR-like"/>
    <property type="match status" value="1"/>
</dbReference>
<name>A0A6A4I7A1_9AGAR</name>
<dbReference type="PROSITE" id="PS50005">
    <property type="entry name" value="TPR"/>
    <property type="match status" value="1"/>
</dbReference>
<dbReference type="PRINTS" id="PR00421">
    <property type="entry name" value="THIOREDOXIN"/>
</dbReference>
<protein>
    <submittedName>
        <fullName evidence="4">Thioredoxin-like protein</fullName>
    </submittedName>
</protein>
<dbReference type="InterPro" id="IPR011990">
    <property type="entry name" value="TPR-like_helical_dom_sf"/>
</dbReference>
<evidence type="ECO:0000313" key="4">
    <source>
        <dbReference type="EMBL" id="KAE9405278.1"/>
    </source>
</evidence>
<dbReference type="CDD" id="cd02947">
    <property type="entry name" value="TRX_family"/>
    <property type="match status" value="1"/>
</dbReference>
<dbReference type="Proteomes" id="UP000799118">
    <property type="component" value="Unassembled WGS sequence"/>
</dbReference>
<keyword evidence="1" id="KW-1015">Disulfide bond</keyword>
<dbReference type="PROSITE" id="PS00194">
    <property type="entry name" value="THIOREDOXIN_1"/>
    <property type="match status" value="1"/>
</dbReference>
<keyword evidence="5" id="KW-1185">Reference proteome</keyword>
<accession>A0A6A4I7A1</accession>
<dbReference type="AlphaFoldDB" id="A0A6A4I7A1"/>
<dbReference type="SMART" id="SM00028">
    <property type="entry name" value="TPR"/>
    <property type="match status" value="1"/>
</dbReference>
<dbReference type="SUPFAM" id="SSF52833">
    <property type="entry name" value="Thioredoxin-like"/>
    <property type="match status" value="1"/>
</dbReference>
<organism evidence="4 5">
    <name type="scientific">Gymnopus androsaceus JB14</name>
    <dbReference type="NCBI Taxonomy" id="1447944"/>
    <lineage>
        <taxon>Eukaryota</taxon>
        <taxon>Fungi</taxon>
        <taxon>Dikarya</taxon>
        <taxon>Basidiomycota</taxon>
        <taxon>Agaricomycotina</taxon>
        <taxon>Agaricomycetes</taxon>
        <taxon>Agaricomycetidae</taxon>
        <taxon>Agaricales</taxon>
        <taxon>Marasmiineae</taxon>
        <taxon>Omphalotaceae</taxon>
        <taxon>Gymnopus</taxon>
    </lineage>
</organism>
<sequence length="299" mass="33182">MANSTKSPIPGCGTPIEITSVSEWNTILRHAYAYNQTVIADFHAQWCGPCKAIAPTYANLAAQQPFTYFLRVDVDAQKSIAKKYNISAMPTFIVIKRTPGGDEKGKGEVVETLKGADPHGLATITNTHASRAYAPSTTLSSREAEKAKDLGNELFKKRQYAPAVEAYSKAIELYPDSAVLYANRALAYYKWIHSNREGADTIDGRMDLRRKLVADGNKITTMEERWGKGWVRMAEAMLETLSEEFLQGYETEDARVEGKKLALEAVESALLNAIDLSEGKSKLEAQTMLEKFKKEYAIP</sequence>
<proteinExistence type="predicted"/>
<dbReference type="EMBL" id="ML769410">
    <property type="protein sequence ID" value="KAE9405278.1"/>
    <property type="molecule type" value="Genomic_DNA"/>
</dbReference>
<dbReference type="Pfam" id="PF00085">
    <property type="entry name" value="Thioredoxin"/>
    <property type="match status" value="1"/>
</dbReference>